<accession>A0ABN6F6Q3</accession>
<proteinExistence type="predicted"/>
<keyword evidence="2" id="KW-1185">Reference proteome</keyword>
<sequence length="75" mass="7984">MSVAGGSFTRTQAELGYTLILIGSLEFLRDALMAEKSSFPSAMGAALGNITKGYNTLPGHQVTMGFDDKHLHPRG</sequence>
<dbReference type="EMBL" id="AP024488">
    <property type="protein sequence ID" value="BCS96699.1"/>
    <property type="molecule type" value="Genomic_DNA"/>
</dbReference>
<gene>
    <name evidence="1" type="ORF">DSLASN_23310</name>
</gene>
<evidence type="ECO:0000313" key="2">
    <source>
        <dbReference type="Proteomes" id="UP001320148"/>
    </source>
</evidence>
<organism evidence="1 2">
    <name type="scientific">Desulfoluna limicola</name>
    <dbReference type="NCBI Taxonomy" id="2810562"/>
    <lineage>
        <taxon>Bacteria</taxon>
        <taxon>Pseudomonadati</taxon>
        <taxon>Thermodesulfobacteriota</taxon>
        <taxon>Desulfobacteria</taxon>
        <taxon>Desulfobacterales</taxon>
        <taxon>Desulfolunaceae</taxon>
        <taxon>Desulfoluna</taxon>
    </lineage>
</organism>
<name>A0ABN6F6Q3_9BACT</name>
<dbReference type="Proteomes" id="UP001320148">
    <property type="component" value="Chromosome"/>
</dbReference>
<reference evidence="1 2" key="1">
    <citation type="submission" date="2021-02" db="EMBL/GenBank/DDBJ databases">
        <title>Complete genome of Desulfoluna sp. strain ASN36.</title>
        <authorList>
            <person name="Takahashi A."/>
            <person name="Kojima H."/>
            <person name="Fukui M."/>
        </authorList>
    </citation>
    <scope>NUCLEOTIDE SEQUENCE [LARGE SCALE GENOMIC DNA]</scope>
    <source>
        <strain evidence="1 2">ASN36</strain>
    </source>
</reference>
<evidence type="ECO:0000313" key="1">
    <source>
        <dbReference type="EMBL" id="BCS96699.1"/>
    </source>
</evidence>
<protein>
    <submittedName>
        <fullName evidence="1">Uncharacterized protein</fullName>
    </submittedName>
</protein>